<name>A0A485LXS6_9ZZZZ</name>
<feature type="domain" description="Carbohydrate kinase FGGY C-terminal" evidence="4">
    <location>
        <begin position="331"/>
        <end position="503"/>
    </location>
</feature>
<dbReference type="Pfam" id="PF00370">
    <property type="entry name" value="FGGY_N"/>
    <property type="match status" value="1"/>
</dbReference>
<evidence type="ECO:0000259" key="4">
    <source>
        <dbReference type="Pfam" id="PF02782"/>
    </source>
</evidence>
<keyword evidence="1 5" id="KW-0808">Transferase</keyword>
<dbReference type="InterPro" id="IPR018484">
    <property type="entry name" value="FGGY_N"/>
</dbReference>
<dbReference type="GO" id="GO:0004856">
    <property type="term" value="F:D-xylulokinase activity"/>
    <property type="evidence" value="ECO:0007669"/>
    <property type="project" value="UniProtKB-EC"/>
</dbReference>
<dbReference type="InterPro" id="IPR000577">
    <property type="entry name" value="Carb_kinase_FGGY"/>
</dbReference>
<dbReference type="InterPro" id="IPR043129">
    <property type="entry name" value="ATPase_NBD"/>
</dbReference>
<dbReference type="InterPro" id="IPR050406">
    <property type="entry name" value="FGGY_Carb_Kinase"/>
</dbReference>
<accession>A0A485LXS6</accession>
<gene>
    <name evidence="5" type="primary">xylB</name>
    <name evidence="5" type="ORF">SCFA_140054</name>
</gene>
<dbReference type="EC" id="2.7.1.17" evidence="5"/>
<dbReference type="SUPFAM" id="SSF53067">
    <property type="entry name" value="Actin-like ATPase domain"/>
    <property type="match status" value="2"/>
</dbReference>
<dbReference type="InterPro" id="IPR018485">
    <property type="entry name" value="FGGY_C"/>
</dbReference>
<evidence type="ECO:0000256" key="1">
    <source>
        <dbReference type="ARBA" id="ARBA00022679"/>
    </source>
</evidence>
<dbReference type="AlphaFoldDB" id="A0A485LXS6"/>
<reference evidence="5" key="1">
    <citation type="submission" date="2019-03" db="EMBL/GenBank/DDBJ databases">
        <authorList>
            <person name="Hao L."/>
        </authorList>
    </citation>
    <scope>NUCLEOTIDE SEQUENCE</scope>
</reference>
<dbReference type="EMBL" id="CAADRM010000046">
    <property type="protein sequence ID" value="VFU12572.1"/>
    <property type="molecule type" value="Genomic_DNA"/>
</dbReference>
<feature type="domain" description="Carbohydrate kinase FGGY N-terminal" evidence="3">
    <location>
        <begin position="37"/>
        <end position="295"/>
    </location>
</feature>
<organism evidence="5">
    <name type="scientific">anaerobic digester metagenome</name>
    <dbReference type="NCBI Taxonomy" id="1263854"/>
    <lineage>
        <taxon>unclassified sequences</taxon>
        <taxon>metagenomes</taxon>
        <taxon>ecological metagenomes</taxon>
    </lineage>
</organism>
<proteinExistence type="predicted"/>
<protein>
    <submittedName>
        <fullName evidence="5">Xylulose kinase</fullName>
        <ecNumber evidence="5">2.7.1.17</ecNumber>
    </submittedName>
</protein>
<dbReference type="PIRSF" id="PIRSF000538">
    <property type="entry name" value="GlpK"/>
    <property type="match status" value="1"/>
</dbReference>
<dbReference type="PANTHER" id="PTHR43095">
    <property type="entry name" value="SUGAR KINASE"/>
    <property type="match status" value="1"/>
</dbReference>
<sequence>MPAHLCNRPSQEEVDKTFARHAGQGYPEQTVMNKDKYILAIDLGTSGPKTALISVYGEVACSEFEAVPVILLPGGGAEQDPGLWWQAIVSTAGRVLAKGPASPDDILAVSVTTQWSGTVPVDRDGNNLMNAIIWMDCRGCEALQDILKGFPRLEGYPLWKAMTWLRFTGGAPALSGKDPLAHILWLKKECFQVFERTYKFLEPKDYINLRLTGKFAATHDSILLHWVTDNRDPSRVVYHDKLLKMAGLKRDKLPDLIRAVDVLGPVKDEVAEELGLRPGTPVIGGTPDVHSACVGSGAVRDYEGHLYIGTSSWISAHVPFKKTDLFHSFGSFPSPLPGRYLILDEQECAGKCLTWLKDNVLYHKDELMQEENAPDIFKFLDRIVSRVPAGAGGVIFTPWLYGERTPVEDCHIRSSLFNLSLQNTREDIARAVFEGVAFNQKWLLQSVEKFMGRRFQYLNFIGGGANSDVWSQILADVLDRPIRQVTDPVHANARGAAFLASIALGRITAEDIPRHIRIKREYLPDPGNRKVYDEIFTEFLHLYHAHRKICARMNRKAPPVCSVPDLTTTTKQEVGD</sequence>
<dbReference type="PANTHER" id="PTHR43095:SF5">
    <property type="entry name" value="XYLULOSE KINASE"/>
    <property type="match status" value="1"/>
</dbReference>
<dbReference type="CDD" id="cd07805">
    <property type="entry name" value="ASKHA_NBD_FGGY_CvXK-like"/>
    <property type="match status" value="1"/>
</dbReference>
<evidence type="ECO:0000313" key="5">
    <source>
        <dbReference type="EMBL" id="VFU12572.1"/>
    </source>
</evidence>
<keyword evidence="2 5" id="KW-0418">Kinase</keyword>
<evidence type="ECO:0000256" key="2">
    <source>
        <dbReference type="ARBA" id="ARBA00022777"/>
    </source>
</evidence>
<evidence type="ECO:0000259" key="3">
    <source>
        <dbReference type="Pfam" id="PF00370"/>
    </source>
</evidence>
<dbReference type="Pfam" id="PF02782">
    <property type="entry name" value="FGGY_C"/>
    <property type="match status" value="1"/>
</dbReference>
<dbReference type="Gene3D" id="3.30.420.40">
    <property type="match status" value="2"/>
</dbReference>